<evidence type="ECO:0000313" key="1">
    <source>
        <dbReference type="EMBL" id="MPM57450.1"/>
    </source>
</evidence>
<comment type="caution">
    <text evidence="1">The sequence shown here is derived from an EMBL/GenBank/DDBJ whole genome shotgun (WGS) entry which is preliminary data.</text>
</comment>
<evidence type="ECO:0008006" key="2">
    <source>
        <dbReference type="Google" id="ProtNLM"/>
    </source>
</evidence>
<sequence length="277" mass="30645">MTIKSKAMKKKFILILAIVVSLISCSDKDEVLVPIPDDITFNELSLAPYTHSVPNGGFTSGGIKFNTVVKSDGSYSGFAYSNQNNRSFVWTNTKAARDTNILSVYTNYRNLTEVYAVAAADNDTDTYFTLEKPSVIEHILFANNTYNYLAMNYGANSGSVIANPNIPSAPKALWNTYAPGVTRKMNLDGDYYKVVVKGYNGANQTGSVDVYLLCRKTADPSNPTFNFIRTDWIAVDLTSLGPVTKVVFSTDCNYKDTEGNDLIHSYFCIDGIRLRKE</sequence>
<organism evidence="1">
    <name type="scientific">bioreactor metagenome</name>
    <dbReference type="NCBI Taxonomy" id="1076179"/>
    <lineage>
        <taxon>unclassified sequences</taxon>
        <taxon>metagenomes</taxon>
        <taxon>ecological metagenomes</taxon>
    </lineage>
</organism>
<accession>A0A645AWC2</accession>
<protein>
    <recommendedName>
        <fullName evidence="2">DUF4465 domain-containing protein</fullName>
    </recommendedName>
</protein>
<reference evidence="1" key="1">
    <citation type="submission" date="2019-08" db="EMBL/GenBank/DDBJ databases">
        <authorList>
            <person name="Kucharzyk K."/>
            <person name="Murdoch R.W."/>
            <person name="Higgins S."/>
            <person name="Loffler F."/>
        </authorList>
    </citation>
    <scope>NUCLEOTIDE SEQUENCE</scope>
</reference>
<name>A0A645AWC2_9ZZZZ</name>
<proteinExistence type="predicted"/>
<dbReference type="Gene3D" id="2.60.120.1350">
    <property type="entry name" value="Protein of unknown function DUF4465"/>
    <property type="match status" value="1"/>
</dbReference>
<gene>
    <name evidence="1" type="ORF">SDC9_104272</name>
</gene>
<dbReference type="InterPro" id="IPR027828">
    <property type="entry name" value="DUF4465"/>
</dbReference>
<dbReference type="AlphaFoldDB" id="A0A645AWC2"/>
<dbReference type="EMBL" id="VSSQ01016275">
    <property type="protein sequence ID" value="MPM57450.1"/>
    <property type="molecule type" value="Genomic_DNA"/>
</dbReference>
<dbReference type="Pfam" id="PF14717">
    <property type="entry name" value="DUF4465"/>
    <property type="match status" value="1"/>
</dbReference>
<dbReference type="PROSITE" id="PS51257">
    <property type="entry name" value="PROKAR_LIPOPROTEIN"/>
    <property type="match status" value="1"/>
</dbReference>